<evidence type="ECO:0000313" key="2">
    <source>
        <dbReference type="Proteomes" id="UP001219568"/>
    </source>
</evidence>
<evidence type="ECO:0000313" key="1">
    <source>
        <dbReference type="EMBL" id="KAJ6043426.1"/>
    </source>
</evidence>
<keyword evidence="2" id="KW-1185">Reference proteome</keyword>
<name>A0AAD6ICP2_PENCN</name>
<reference evidence="1" key="1">
    <citation type="journal article" date="2023" name="IMA Fungus">
        <title>Comparative genomic study of the Penicillium genus elucidates a diverse pangenome and 15 lateral gene transfer events.</title>
        <authorList>
            <person name="Petersen C."/>
            <person name="Sorensen T."/>
            <person name="Nielsen M.R."/>
            <person name="Sondergaard T.E."/>
            <person name="Sorensen J.L."/>
            <person name="Fitzpatrick D.A."/>
            <person name="Frisvad J.C."/>
            <person name="Nielsen K.L."/>
        </authorList>
    </citation>
    <scope>NUCLEOTIDE SEQUENCE</scope>
    <source>
        <strain evidence="1">IBT 15450</strain>
    </source>
</reference>
<comment type="caution">
    <text evidence="1">The sequence shown here is derived from an EMBL/GenBank/DDBJ whole genome shotgun (WGS) entry which is preliminary data.</text>
</comment>
<dbReference type="AlphaFoldDB" id="A0AAD6ICP2"/>
<dbReference type="EMBL" id="JAQJZL010000004">
    <property type="protein sequence ID" value="KAJ6043426.1"/>
    <property type="molecule type" value="Genomic_DNA"/>
</dbReference>
<protein>
    <submittedName>
        <fullName evidence="1">Uncharacterized protein</fullName>
    </submittedName>
</protein>
<organism evidence="1 2">
    <name type="scientific">Penicillium canescens</name>
    <dbReference type="NCBI Taxonomy" id="5083"/>
    <lineage>
        <taxon>Eukaryota</taxon>
        <taxon>Fungi</taxon>
        <taxon>Dikarya</taxon>
        <taxon>Ascomycota</taxon>
        <taxon>Pezizomycotina</taxon>
        <taxon>Eurotiomycetes</taxon>
        <taxon>Eurotiomycetidae</taxon>
        <taxon>Eurotiales</taxon>
        <taxon>Aspergillaceae</taxon>
        <taxon>Penicillium</taxon>
    </lineage>
</organism>
<dbReference type="Proteomes" id="UP001219568">
    <property type="component" value="Unassembled WGS sequence"/>
</dbReference>
<reference evidence="1" key="2">
    <citation type="submission" date="2023-01" db="EMBL/GenBank/DDBJ databases">
        <authorList>
            <person name="Petersen C."/>
        </authorList>
    </citation>
    <scope>NUCLEOTIDE SEQUENCE</scope>
    <source>
        <strain evidence="1">IBT 15450</strain>
    </source>
</reference>
<proteinExistence type="predicted"/>
<gene>
    <name evidence="1" type="ORF">N7460_004781</name>
</gene>
<accession>A0AAD6ICP2</accession>
<sequence>MTTSEIWHRQFTRVSRWDNDTLFTAEQQQKLQDKFGQFLQRDLHWTLNTLDGILSYYYNQSEASSKACNLRMFMIADGAHVDRSGLPNNGEGWFNPHCRILGVVDFKPQGDIIFIVGSDDVHNPKRFVQVASWDEKTFHYYAIEDINGDKENRKWTYQGNAYNAFTDGSSYDMSYLGPFNGHVNGPCIMKEIHDPWYHWKTDRTDLKQCLSVDQAKRFKQLPYLSPSSWNLLGNVKSAEGLEGDIIKVLVTRWFQLHHDNDFKENNGKYKSQPANLHRWMAHLLLTTTINIATGAKVVTFFAENPSADALPFRAPHDLFMNFELLLESRFDEINDPMAHFSPEFKYEDYQKAVKYLKLGLLQEWSSDSADPVPSGVKVVELPKGTLGGGKQTEAYDITQFLVVNENIEGDQMYFIALQTSFEDSMGVLNLPDNLVSQKLLRSILLLDFYNPVYSWRRGVLMQYLPQTTTLVDGSYDMEAAFVDKIRHSLHASEANSPESQFLTLYDKPLSNEDIMSTFRSYLDKVTYRIKTTEGLTDYMSLAESRRRIYRPLPVDEFGMTLPYALGLPPTWKLIEMTEEATVTEIPERGLKFLNCWTGTLHGFDPKLLPPDGCYAQARGGRCPRG</sequence>